<dbReference type="GO" id="GO:0006508">
    <property type="term" value="P:proteolysis"/>
    <property type="evidence" value="ECO:0007669"/>
    <property type="project" value="UniProtKB-KW"/>
</dbReference>
<evidence type="ECO:0000313" key="9">
    <source>
        <dbReference type="EMBL" id="UTI66542.1"/>
    </source>
</evidence>
<evidence type="ECO:0000256" key="5">
    <source>
        <dbReference type="ARBA" id="ARBA00022989"/>
    </source>
</evidence>
<dbReference type="SUPFAM" id="SSF144091">
    <property type="entry name" value="Rhomboid-like"/>
    <property type="match status" value="1"/>
</dbReference>
<keyword evidence="9" id="KW-0645">Protease</keyword>
<evidence type="ECO:0000256" key="2">
    <source>
        <dbReference type="ARBA" id="ARBA00009045"/>
    </source>
</evidence>
<dbReference type="Gene3D" id="1.20.1540.10">
    <property type="entry name" value="Rhomboid-like"/>
    <property type="match status" value="1"/>
</dbReference>
<comment type="similarity">
    <text evidence="2">Belongs to the peptidase S54 family.</text>
</comment>
<evidence type="ECO:0000256" key="6">
    <source>
        <dbReference type="ARBA" id="ARBA00023136"/>
    </source>
</evidence>
<reference evidence="9 10" key="1">
    <citation type="submission" date="2022-06" db="EMBL/GenBank/DDBJ databases">
        <title>Paraconexibacter antarcticus.</title>
        <authorList>
            <person name="Kim C.S."/>
        </authorList>
    </citation>
    <scope>NUCLEOTIDE SEQUENCE [LARGE SCALE GENOMIC DNA]</scope>
    <source>
        <strain evidence="9 10">02-257</strain>
    </source>
</reference>
<feature type="domain" description="Peptidase S54 rhomboid" evidence="8">
    <location>
        <begin position="109"/>
        <end position="241"/>
    </location>
</feature>
<evidence type="ECO:0000256" key="1">
    <source>
        <dbReference type="ARBA" id="ARBA00004141"/>
    </source>
</evidence>
<feature type="transmembrane region" description="Helical" evidence="7">
    <location>
        <begin position="62"/>
        <end position="83"/>
    </location>
</feature>
<organism evidence="9 10">
    <name type="scientific">Paraconexibacter antarcticus</name>
    <dbReference type="NCBI Taxonomy" id="2949664"/>
    <lineage>
        <taxon>Bacteria</taxon>
        <taxon>Bacillati</taxon>
        <taxon>Actinomycetota</taxon>
        <taxon>Thermoleophilia</taxon>
        <taxon>Solirubrobacterales</taxon>
        <taxon>Paraconexibacteraceae</taxon>
        <taxon>Paraconexibacter</taxon>
    </lineage>
</organism>
<dbReference type="EMBL" id="CP098502">
    <property type="protein sequence ID" value="UTI66542.1"/>
    <property type="molecule type" value="Genomic_DNA"/>
</dbReference>
<keyword evidence="4 9" id="KW-0378">Hydrolase</keyword>
<evidence type="ECO:0000256" key="3">
    <source>
        <dbReference type="ARBA" id="ARBA00022692"/>
    </source>
</evidence>
<name>A0ABY5E063_9ACTN</name>
<dbReference type="GO" id="GO:0008233">
    <property type="term" value="F:peptidase activity"/>
    <property type="evidence" value="ECO:0007669"/>
    <property type="project" value="UniProtKB-KW"/>
</dbReference>
<evidence type="ECO:0000256" key="7">
    <source>
        <dbReference type="SAM" id="Phobius"/>
    </source>
</evidence>
<dbReference type="InterPro" id="IPR022764">
    <property type="entry name" value="Peptidase_S54_rhomboid_dom"/>
</dbReference>
<evidence type="ECO:0000313" key="10">
    <source>
        <dbReference type="Proteomes" id="UP001056035"/>
    </source>
</evidence>
<evidence type="ECO:0000256" key="4">
    <source>
        <dbReference type="ARBA" id="ARBA00022801"/>
    </source>
</evidence>
<accession>A0ABY5E063</accession>
<dbReference type="Proteomes" id="UP001056035">
    <property type="component" value="Chromosome"/>
</dbReference>
<protein>
    <submittedName>
        <fullName evidence="9">Rhomboid family intramembrane serine protease</fullName>
        <ecNumber evidence="9">3.4.21.105</ecNumber>
    </submittedName>
</protein>
<dbReference type="InterPro" id="IPR050925">
    <property type="entry name" value="Rhomboid_protease_S54"/>
</dbReference>
<dbReference type="EC" id="3.4.21.105" evidence="9"/>
<dbReference type="PANTHER" id="PTHR43731:SF14">
    <property type="entry name" value="PRESENILIN-ASSOCIATED RHOMBOID-LIKE PROTEIN, MITOCHONDRIAL"/>
    <property type="match status" value="1"/>
</dbReference>
<dbReference type="Pfam" id="PF01694">
    <property type="entry name" value="Rhomboid"/>
    <property type="match status" value="1"/>
</dbReference>
<feature type="transmembrane region" description="Helical" evidence="7">
    <location>
        <begin position="150"/>
        <end position="168"/>
    </location>
</feature>
<sequence>MSTQTTTCYRHPSRETGVACSNCGRFICPDCMTPTPVGMRCPECSKQKTQVRTISDISRSGAVQATTAIIALNVIVFLASGQFNIGSGGTSGSLALRGELYGPSIAEGHQYYRLVTSGFLHAGLLHIGFNMYILWWLGNLLEPAIGKRRFVGLYFVSMLTGSIGALLVTPDSPTVGASGAIFGLMGVAFMEMRARGIDPMASGIGPTILLNLVLSFTLSGISIGGHIGGLVGGGLATLVLHELDKRRTKELAVYAVLAVMALAAAGGGIAVAKSNCGAGSFCKERAAFLDQLIKR</sequence>
<keyword evidence="3 7" id="KW-0812">Transmembrane</keyword>
<gene>
    <name evidence="9" type="ORF">NBH00_10095</name>
</gene>
<keyword evidence="10" id="KW-1185">Reference proteome</keyword>
<dbReference type="PANTHER" id="PTHR43731">
    <property type="entry name" value="RHOMBOID PROTEASE"/>
    <property type="match status" value="1"/>
</dbReference>
<keyword evidence="5 7" id="KW-1133">Transmembrane helix</keyword>
<feature type="transmembrane region" description="Helical" evidence="7">
    <location>
        <begin position="174"/>
        <end position="192"/>
    </location>
</feature>
<feature type="transmembrane region" description="Helical" evidence="7">
    <location>
        <begin position="252"/>
        <end position="272"/>
    </location>
</feature>
<dbReference type="InterPro" id="IPR035952">
    <property type="entry name" value="Rhomboid-like_sf"/>
</dbReference>
<comment type="subcellular location">
    <subcellularLocation>
        <location evidence="1">Membrane</location>
        <topology evidence="1">Multi-pass membrane protein</topology>
    </subcellularLocation>
</comment>
<evidence type="ECO:0000259" key="8">
    <source>
        <dbReference type="Pfam" id="PF01694"/>
    </source>
</evidence>
<proteinExistence type="inferred from homology"/>
<keyword evidence="6 7" id="KW-0472">Membrane</keyword>
<dbReference type="RefSeq" id="WP_254573212.1">
    <property type="nucleotide sequence ID" value="NZ_CP098502.1"/>
</dbReference>
<feature type="transmembrane region" description="Helical" evidence="7">
    <location>
        <begin position="119"/>
        <end position="138"/>
    </location>
</feature>